<dbReference type="CDD" id="cd13905">
    <property type="entry name" value="CuRO_3_tcLLC2_insect_like"/>
    <property type="match status" value="1"/>
</dbReference>
<comment type="similarity">
    <text evidence="2">Belongs to the multicopper oxidase family.</text>
</comment>
<evidence type="ECO:0000259" key="9">
    <source>
        <dbReference type="Pfam" id="PF13359"/>
    </source>
</evidence>
<reference evidence="10" key="1">
    <citation type="submission" date="2021-03" db="EMBL/GenBank/DDBJ databases">
        <authorList>
            <person name="Bekaert M."/>
        </authorList>
    </citation>
    <scope>NUCLEOTIDE SEQUENCE</scope>
</reference>
<dbReference type="InterPro" id="IPR011706">
    <property type="entry name" value="Cu-oxidase_C"/>
</dbReference>
<dbReference type="GO" id="GO:0005507">
    <property type="term" value="F:copper ion binding"/>
    <property type="evidence" value="ECO:0007669"/>
    <property type="project" value="InterPro"/>
</dbReference>
<evidence type="ECO:0000256" key="3">
    <source>
        <dbReference type="ARBA" id="ARBA00022723"/>
    </source>
</evidence>
<organism evidence="10 11">
    <name type="scientific">Mytilus edulis</name>
    <name type="common">Blue mussel</name>
    <dbReference type="NCBI Taxonomy" id="6550"/>
    <lineage>
        <taxon>Eukaryota</taxon>
        <taxon>Metazoa</taxon>
        <taxon>Spiralia</taxon>
        <taxon>Lophotrochozoa</taxon>
        <taxon>Mollusca</taxon>
        <taxon>Bivalvia</taxon>
        <taxon>Autobranchia</taxon>
        <taxon>Pteriomorphia</taxon>
        <taxon>Mytilida</taxon>
        <taxon>Mytiloidea</taxon>
        <taxon>Mytilidae</taxon>
        <taxon>Mytilinae</taxon>
        <taxon>Mytilus</taxon>
    </lineage>
</organism>
<dbReference type="OrthoDB" id="2121828at2759"/>
<dbReference type="CDD" id="cd13858">
    <property type="entry name" value="CuRO_1_tcLCC2_insect_like"/>
    <property type="match status" value="1"/>
</dbReference>
<protein>
    <recommendedName>
        <fullName evidence="12">L-ascorbate oxidase</fullName>
    </recommendedName>
</protein>
<accession>A0A8S3RQM7</accession>
<feature type="domain" description="Plastocyanin-like" evidence="8">
    <location>
        <begin position="79"/>
        <end position="188"/>
    </location>
</feature>
<dbReference type="GO" id="GO:0005886">
    <property type="term" value="C:plasma membrane"/>
    <property type="evidence" value="ECO:0007669"/>
    <property type="project" value="TreeGrafter"/>
</dbReference>
<keyword evidence="4" id="KW-0560">Oxidoreductase</keyword>
<dbReference type="InterPro" id="IPR011707">
    <property type="entry name" value="Cu-oxidase-like_N"/>
</dbReference>
<dbReference type="PANTHER" id="PTHR11709:SF394">
    <property type="entry name" value="FI03373P-RELATED"/>
    <property type="match status" value="1"/>
</dbReference>
<dbReference type="PANTHER" id="PTHR11709">
    <property type="entry name" value="MULTI-COPPER OXIDASE"/>
    <property type="match status" value="1"/>
</dbReference>
<evidence type="ECO:0000259" key="6">
    <source>
        <dbReference type="Pfam" id="PF00394"/>
    </source>
</evidence>
<evidence type="ECO:0000313" key="11">
    <source>
        <dbReference type="Proteomes" id="UP000683360"/>
    </source>
</evidence>
<feature type="domain" description="Plastocyanin-like" evidence="7">
    <location>
        <begin position="486"/>
        <end position="638"/>
    </location>
</feature>
<name>A0A8S3RQM7_MYTED</name>
<dbReference type="InterPro" id="IPR045087">
    <property type="entry name" value="Cu-oxidase_fam"/>
</dbReference>
<dbReference type="SUPFAM" id="SSF49503">
    <property type="entry name" value="Cupredoxins"/>
    <property type="match status" value="3"/>
</dbReference>
<dbReference type="InterPro" id="IPR001117">
    <property type="entry name" value="Cu-oxidase_2nd"/>
</dbReference>
<dbReference type="Pfam" id="PF07731">
    <property type="entry name" value="Cu-oxidase_2"/>
    <property type="match status" value="1"/>
</dbReference>
<evidence type="ECO:0000313" key="10">
    <source>
        <dbReference type="EMBL" id="CAG2210722.1"/>
    </source>
</evidence>
<keyword evidence="11" id="KW-1185">Reference proteome</keyword>
<keyword evidence="3" id="KW-0479">Metal-binding</keyword>
<feature type="domain" description="Plastocyanin-like" evidence="6">
    <location>
        <begin position="204"/>
        <end position="367"/>
    </location>
</feature>
<dbReference type="Pfam" id="PF13359">
    <property type="entry name" value="DDE_Tnp_4"/>
    <property type="match status" value="1"/>
</dbReference>
<dbReference type="AlphaFoldDB" id="A0A8S3RQM7"/>
<proteinExistence type="inferred from homology"/>
<evidence type="ECO:0000256" key="5">
    <source>
        <dbReference type="ARBA" id="ARBA00023008"/>
    </source>
</evidence>
<keyword evidence="5" id="KW-0186">Copper</keyword>
<feature type="domain" description="DDE Tnp4" evidence="9">
    <location>
        <begin position="735"/>
        <end position="904"/>
    </location>
</feature>
<comment type="cofactor">
    <cofactor evidence="1">
        <name>a divalent metal cation</name>
        <dbReference type="ChEBI" id="CHEBI:60240"/>
    </cofactor>
</comment>
<evidence type="ECO:0008006" key="12">
    <source>
        <dbReference type="Google" id="ProtNLM"/>
    </source>
</evidence>
<evidence type="ECO:0000256" key="4">
    <source>
        <dbReference type="ARBA" id="ARBA00023002"/>
    </source>
</evidence>
<dbReference type="EMBL" id="CAJPWZ010001244">
    <property type="protein sequence ID" value="CAG2210722.1"/>
    <property type="molecule type" value="Genomic_DNA"/>
</dbReference>
<evidence type="ECO:0000259" key="8">
    <source>
        <dbReference type="Pfam" id="PF07732"/>
    </source>
</evidence>
<dbReference type="GO" id="GO:0016491">
    <property type="term" value="F:oxidoreductase activity"/>
    <property type="evidence" value="ECO:0007669"/>
    <property type="project" value="UniProtKB-KW"/>
</dbReference>
<sequence>MTDNDFFDQLQKNGTACREGTCRETDLICECFLTVDHKLSMIYKEPNSSQAILLKPLNGRAVNYHTGQTYDPQIEDTFILADGNHSKIVILLNGRFPGPPITAYEYQDIIVHVRNLLHTDAVTIHWHGMQQKHSPWSDGVAFVSQCPILPGQNVTYKFKGKPFGTSFYHAHIGDQRTMGLYGPLIILPLSGQNISQPQEGSNVFVVAIQDWNHNDDADVLYQKMLVGDYDMNTGRLYNTTSDLSGAMYSRFQFHSGLINGRGRFYFTGNQSNGSPLTKFVVQSNQTYRFRVISAATLYPFRVFVQQHQSIYIVASDGFEIEKVPVESFIIHPGERVDFLMVANQTPGTYLLVAETLEVEAKQRNQYHVAEAIIFYNTSQNKINLNPPKAIEEVCSTTCTVFNCPFEYYPAAENRRCLSLNDVRSADPNSQTEDVEGDAIEHFFNFAFPGDKGYTPGSVNGHQFRPPLVGAYEHPDTVDYNCDACNETSICECTYAVILDSPNKDNIYQFVLTNIGNGSGWSHPIHLHGHSFYVMKMAFGKYDKTSGRLVENGGQDNQDLICNDPKRFCSYAKWRNDSWSNGSHPFLNWNNPPQKDSIIVPTGGYVVIRFKADNPGVWFFHCHIDLHNTICMGMIINESPINHPKVPNGFQICGTAPNDDAGEKSTSYYLGDDWNSNLFNSYNVYSSFSLLQKEDFVPHFIGFQHISHEDFVRNHTTPIAKTLFANDSEDAAIIVMDGTYIYLQKSADYEFQRLSYSLHKNRPLVKPMVIVGTDGYILSVLGPYFANGKNNDAAITKHMISVNAEGMNEWLETSDVCVVDRGFRDVVDFLREQGYNVEMPVYLKKGSKQHPVEEANASRLVTKVRWVVESVNARVKQWRFFDKVVSNHFIPIIGDLLRIVCAVCNKFRPPLAGTHPEDKSIAEAMLEKCKKGNAIQKMVTEEGLLTKRTIYKLKNLNFYHTDLPSPSTMPSELRLWQKTCESMLSKPETVAGALKVCCKTDFPNISVILKIIATMGVTSCECERSNSELSLLKTYLRTTMGQSHFKRTCATVWN</sequence>
<dbReference type="Gene3D" id="2.60.40.420">
    <property type="entry name" value="Cupredoxins - blue copper proteins"/>
    <property type="match status" value="3"/>
</dbReference>
<evidence type="ECO:0000259" key="7">
    <source>
        <dbReference type="Pfam" id="PF07731"/>
    </source>
</evidence>
<comment type="caution">
    <text evidence="10">The sequence shown here is derived from an EMBL/GenBank/DDBJ whole genome shotgun (WGS) entry which is preliminary data.</text>
</comment>
<dbReference type="Proteomes" id="UP000683360">
    <property type="component" value="Unassembled WGS sequence"/>
</dbReference>
<dbReference type="Pfam" id="PF00394">
    <property type="entry name" value="Cu-oxidase"/>
    <property type="match status" value="1"/>
</dbReference>
<gene>
    <name evidence="10" type="ORF">MEDL_24790</name>
</gene>
<evidence type="ECO:0000256" key="1">
    <source>
        <dbReference type="ARBA" id="ARBA00001968"/>
    </source>
</evidence>
<dbReference type="InterPro" id="IPR027806">
    <property type="entry name" value="HARBI1_dom"/>
</dbReference>
<dbReference type="InterPro" id="IPR008972">
    <property type="entry name" value="Cupredoxin"/>
</dbReference>
<evidence type="ECO:0000256" key="2">
    <source>
        <dbReference type="ARBA" id="ARBA00010609"/>
    </source>
</evidence>
<dbReference type="GO" id="GO:0006826">
    <property type="term" value="P:iron ion transport"/>
    <property type="evidence" value="ECO:0007669"/>
    <property type="project" value="TreeGrafter"/>
</dbReference>
<dbReference type="Pfam" id="PF07732">
    <property type="entry name" value="Cu-oxidase_3"/>
    <property type="match status" value="1"/>
</dbReference>
<dbReference type="CDD" id="cd13884">
    <property type="entry name" value="CuRO_2_tcLCC_insect_like"/>
    <property type="match status" value="1"/>
</dbReference>